<dbReference type="GO" id="GO:0003677">
    <property type="term" value="F:DNA binding"/>
    <property type="evidence" value="ECO:0007669"/>
    <property type="project" value="UniProtKB-UniRule"/>
</dbReference>
<feature type="binding site" evidence="12">
    <location>
        <position position="204"/>
    </location>
    <ligand>
        <name>[4Fe-4S] cluster</name>
        <dbReference type="ChEBI" id="CHEBI:49883"/>
    </ligand>
</feature>
<comment type="function">
    <text evidence="12">DNA repair enzyme that has both DNA N-glycosylase activity and AP-lyase activity. The DNA N-glycosylase activity releases various damaged pyrimidines from DNA by cleaving the N-glycosidic bond, leaving an AP (apurinic/apyrimidinic) site. The AP-lyase activity cleaves the phosphodiester bond 3' to the AP site by a beta-elimination, leaving a 3'-terminal unsaturated sugar and a product with a terminal 5'-phosphate.</text>
</comment>
<dbReference type="InterPro" id="IPR003265">
    <property type="entry name" value="HhH-GPD_domain"/>
</dbReference>
<dbReference type="Pfam" id="PF00633">
    <property type="entry name" value="HHH"/>
    <property type="match status" value="1"/>
</dbReference>
<dbReference type="GO" id="GO:0046872">
    <property type="term" value="F:metal ion binding"/>
    <property type="evidence" value="ECO:0007669"/>
    <property type="project" value="UniProtKB-KW"/>
</dbReference>
<organism evidence="14 15">
    <name type="scientific">Desulfomicrobium orale DSM 12838</name>
    <dbReference type="NCBI Taxonomy" id="888061"/>
    <lineage>
        <taxon>Bacteria</taxon>
        <taxon>Pseudomonadati</taxon>
        <taxon>Thermodesulfobacteriota</taxon>
        <taxon>Desulfovibrionia</taxon>
        <taxon>Desulfovibrionales</taxon>
        <taxon>Desulfomicrobiaceae</taxon>
        <taxon>Desulfomicrobium</taxon>
    </lineage>
</organism>
<dbReference type="OrthoDB" id="9800977at2"/>
<keyword evidence="9 12" id="KW-0234">DNA repair</keyword>
<feature type="binding site" evidence="12">
    <location>
        <position position="197"/>
    </location>
    <ligand>
        <name>[4Fe-4S] cluster</name>
        <dbReference type="ChEBI" id="CHEBI:49883"/>
    </ligand>
</feature>
<feature type="domain" description="HhH-GPD" evidence="13">
    <location>
        <begin position="47"/>
        <end position="195"/>
    </location>
</feature>
<evidence type="ECO:0000256" key="11">
    <source>
        <dbReference type="ARBA" id="ARBA00023295"/>
    </source>
</evidence>
<keyword evidence="4 12" id="KW-0227">DNA damage</keyword>
<proteinExistence type="inferred from homology"/>
<dbReference type="PROSITE" id="PS00764">
    <property type="entry name" value="ENDONUCLEASE_III_1"/>
    <property type="match status" value="1"/>
</dbReference>
<evidence type="ECO:0000256" key="4">
    <source>
        <dbReference type="ARBA" id="ARBA00022763"/>
    </source>
</evidence>
<evidence type="ECO:0000256" key="6">
    <source>
        <dbReference type="ARBA" id="ARBA00023004"/>
    </source>
</evidence>
<evidence type="ECO:0000313" key="15">
    <source>
        <dbReference type="Proteomes" id="UP000063964"/>
    </source>
</evidence>
<dbReference type="KEGG" id="doa:AXF15_08155"/>
<dbReference type="GO" id="GO:0140078">
    <property type="term" value="F:class I DNA-(apurinic or apyrimidinic site) endonuclease activity"/>
    <property type="evidence" value="ECO:0007669"/>
    <property type="project" value="UniProtKB-EC"/>
</dbReference>
<keyword evidence="7 12" id="KW-0411">Iron-sulfur</keyword>
<comment type="similarity">
    <text evidence="1 12">Belongs to the Nth/MutY family.</text>
</comment>
<dbReference type="NCBIfam" id="TIGR01083">
    <property type="entry name" value="nth"/>
    <property type="match status" value="1"/>
</dbReference>
<keyword evidence="14" id="KW-0540">Nuclease</keyword>
<evidence type="ECO:0000256" key="3">
    <source>
        <dbReference type="ARBA" id="ARBA00022723"/>
    </source>
</evidence>
<dbReference type="InterPro" id="IPR023170">
    <property type="entry name" value="HhH_base_excis_C"/>
</dbReference>
<keyword evidence="3 12" id="KW-0479">Metal-binding</keyword>
<keyword evidence="14" id="KW-0255">Endonuclease</keyword>
<evidence type="ECO:0000256" key="10">
    <source>
        <dbReference type="ARBA" id="ARBA00023239"/>
    </source>
</evidence>
<evidence type="ECO:0000256" key="9">
    <source>
        <dbReference type="ARBA" id="ARBA00023204"/>
    </source>
</evidence>
<keyword evidence="2 12" id="KW-0004">4Fe-4S</keyword>
<dbReference type="AlphaFoldDB" id="A0A0X8JQN7"/>
<dbReference type="PIRSF" id="PIRSF001435">
    <property type="entry name" value="Nth"/>
    <property type="match status" value="1"/>
</dbReference>
<dbReference type="InterPro" id="IPR004036">
    <property type="entry name" value="Endonuclease-III-like_CS2"/>
</dbReference>
<comment type="cofactor">
    <cofactor evidence="12">
        <name>[4Fe-4S] cluster</name>
        <dbReference type="ChEBI" id="CHEBI:49883"/>
    </cofactor>
    <text evidence="12">Binds 1 [4Fe-4S] cluster.</text>
</comment>
<keyword evidence="11 12" id="KW-0326">Glycosidase</keyword>
<dbReference type="SMART" id="SM00478">
    <property type="entry name" value="ENDO3c"/>
    <property type="match status" value="1"/>
</dbReference>
<dbReference type="FunFam" id="1.10.340.30:FF:000001">
    <property type="entry name" value="Endonuclease III"/>
    <property type="match status" value="1"/>
</dbReference>
<evidence type="ECO:0000313" key="14">
    <source>
        <dbReference type="EMBL" id="AMD93071.1"/>
    </source>
</evidence>
<evidence type="ECO:0000256" key="8">
    <source>
        <dbReference type="ARBA" id="ARBA00023125"/>
    </source>
</evidence>
<dbReference type="GO" id="GO:0019104">
    <property type="term" value="F:DNA N-glycosylase activity"/>
    <property type="evidence" value="ECO:0007669"/>
    <property type="project" value="UniProtKB-UniRule"/>
</dbReference>
<keyword evidence="5 12" id="KW-0378">Hydrolase</keyword>
<dbReference type="Pfam" id="PF00730">
    <property type="entry name" value="HhH-GPD"/>
    <property type="match status" value="1"/>
</dbReference>
<dbReference type="Gene3D" id="1.10.1670.10">
    <property type="entry name" value="Helix-hairpin-Helix base-excision DNA repair enzymes (C-terminal)"/>
    <property type="match status" value="1"/>
</dbReference>
<dbReference type="RefSeq" id="WP_066605815.1">
    <property type="nucleotide sequence ID" value="NZ_CP014230.1"/>
</dbReference>
<evidence type="ECO:0000256" key="5">
    <source>
        <dbReference type="ARBA" id="ARBA00022801"/>
    </source>
</evidence>
<keyword evidence="10 12" id="KW-0456">Lyase</keyword>
<comment type="catalytic activity">
    <reaction evidence="12">
        <text>2'-deoxyribonucleotide-(2'-deoxyribose 5'-phosphate)-2'-deoxyribonucleotide-DNA = a 3'-end 2'-deoxyribonucleotide-(2,3-dehydro-2,3-deoxyribose 5'-phosphate)-DNA + a 5'-end 5'-phospho-2'-deoxyribonucleoside-DNA + H(+)</text>
        <dbReference type="Rhea" id="RHEA:66592"/>
        <dbReference type="Rhea" id="RHEA-COMP:13180"/>
        <dbReference type="Rhea" id="RHEA-COMP:16897"/>
        <dbReference type="Rhea" id="RHEA-COMP:17067"/>
        <dbReference type="ChEBI" id="CHEBI:15378"/>
        <dbReference type="ChEBI" id="CHEBI:136412"/>
        <dbReference type="ChEBI" id="CHEBI:157695"/>
        <dbReference type="ChEBI" id="CHEBI:167181"/>
        <dbReference type="EC" id="4.2.99.18"/>
    </reaction>
</comment>
<evidence type="ECO:0000256" key="7">
    <source>
        <dbReference type="ARBA" id="ARBA00023014"/>
    </source>
</evidence>
<evidence type="ECO:0000259" key="13">
    <source>
        <dbReference type="SMART" id="SM00478"/>
    </source>
</evidence>
<dbReference type="PANTHER" id="PTHR10359:SF18">
    <property type="entry name" value="ENDONUCLEASE III"/>
    <property type="match status" value="1"/>
</dbReference>
<dbReference type="Proteomes" id="UP000063964">
    <property type="component" value="Chromosome"/>
</dbReference>
<protein>
    <recommendedName>
        <fullName evidence="12">Endonuclease III</fullName>
        <ecNumber evidence="12">4.2.99.18</ecNumber>
    </recommendedName>
    <alternativeName>
        <fullName evidence="12">DNA-(apurinic or apyrimidinic site) lyase</fullName>
    </alternativeName>
</protein>
<evidence type="ECO:0000256" key="2">
    <source>
        <dbReference type="ARBA" id="ARBA00022485"/>
    </source>
</evidence>
<gene>
    <name evidence="12" type="primary">nth</name>
    <name evidence="14" type="ORF">AXF15_08155</name>
</gene>
<feature type="binding site" evidence="12">
    <location>
        <position position="213"/>
    </location>
    <ligand>
        <name>[4Fe-4S] cluster</name>
        <dbReference type="ChEBI" id="CHEBI:49883"/>
    </ligand>
</feature>
<reference evidence="15" key="1">
    <citation type="submission" date="2016-02" db="EMBL/GenBank/DDBJ databases">
        <authorList>
            <person name="Holder M.E."/>
            <person name="Ajami N.J."/>
            <person name="Petrosino J.F."/>
        </authorList>
    </citation>
    <scope>NUCLEOTIDE SEQUENCE [LARGE SCALE GENOMIC DNA]</scope>
    <source>
        <strain evidence="15">DSM 12838</strain>
    </source>
</reference>
<dbReference type="InterPro" id="IPR011257">
    <property type="entry name" value="DNA_glycosylase"/>
</dbReference>
<keyword evidence="15" id="KW-1185">Reference proteome</keyword>
<dbReference type="InterPro" id="IPR005759">
    <property type="entry name" value="Nth"/>
</dbReference>
<dbReference type="Gene3D" id="1.10.340.30">
    <property type="entry name" value="Hypothetical protein, domain 2"/>
    <property type="match status" value="1"/>
</dbReference>
<keyword evidence="8 12" id="KW-0238">DNA-binding</keyword>
<dbReference type="GO" id="GO:0051539">
    <property type="term" value="F:4 iron, 4 sulfur cluster binding"/>
    <property type="evidence" value="ECO:0007669"/>
    <property type="project" value="UniProtKB-UniRule"/>
</dbReference>
<dbReference type="PROSITE" id="PS01155">
    <property type="entry name" value="ENDONUCLEASE_III_2"/>
    <property type="match status" value="1"/>
</dbReference>
<name>A0A0X8JQN7_9BACT</name>
<feature type="binding site" evidence="12">
    <location>
        <position position="207"/>
    </location>
    <ligand>
        <name>[4Fe-4S] cluster</name>
        <dbReference type="ChEBI" id="CHEBI:49883"/>
    </ligand>
</feature>
<dbReference type="PANTHER" id="PTHR10359">
    <property type="entry name" value="A/G-SPECIFIC ADENINE GLYCOSYLASE/ENDONUCLEASE III"/>
    <property type="match status" value="1"/>
</dbReference>
<dbReference type="InterPro" id="IPR004035">
    <property type="entry name" value="Endouclease-III_FeS-bd_BS"/>
</dbReference>
<dbReference type="InterPro" id="IPR000445">
    <property type="entry name" value="HhH_motif"/>
</dbReference>
<dbReference type="CDD" id="cd00056">
    <property type="entry name" value="ENDO3c"/>
    <property type="match status" value="1"/>
</dbReference>
<dbReference type="GO" id="GO:0006285">
    <property type="term" value="P:base-excision repair, AP site formation"/>
    <property type="evidence" value="ECO:0007669"/>
    <property type="project" value="TreeGrafter"/>
</dbReference>
<dbReference type="FunFam" id="1.10.1670.10:FF:000001">
    <property type="entry name" value="Endonuclease III"/>
    <property type="match status" value="1"/>
</dbReference>
<evidence type="ECO:0000256" key="1">
    <source>
        <dbReference type="ARBA" id="ARBA00008343"/>
    </source>
</evidence>
<accession>A0A0X8JQN7</accession>
<dbReference type="STRING" id="888061.AXF15_08155"/>
<evidence type="ECO:0000256" key="12">
    <source>
        <dbReference type="HAMAP-Rule" id="MF_00942"/>
    </source>
</evidence>
<keyword evidence="6 12" id="KW-0408">Iron</keyword>
<dbReference type="EC" id="4.2.99.18" evidence="12"/>
<sequence length="222" mass="24723">MSNTKHSPTSVKKRATAVRERLARRYADPRTELTWTSPWELLVATILSAQCTDARVNQVTPDLFARWKGPAEMASASQNDVEAVIRSTGFFRNKAKNLRAAAARIMTTYAGEVPRTMEEMLTLPGVARKTANVVLSNAYGVHEGIAVDTHVKRISFRLGLTGETSPDKIERDLVRLFPRQSWGDINHYLVLFGRHVCIARKPACTVCELDDLCPREGVGQSE</sequence>
<dbReference type="HAMAP" id="MF_00942">
    <property type="entry name" value="Nth"/>
    <property type="match status" value="1"/>
</dbReference>
<dbReference type="EMBL" id="CP014230">
    <property type="protein sequence ID" value="AMD93071.1"/>
    <property type="molecule type" value="Genomic_DNA"/>
</dbReference>
<dbReference type="SUPFAM" id="SSF48150">
    <property type="entry name" value="DNA-glycosylase"/>
    <property type="match status" value="1"/>
</dbReference>